<evidence type="ECO:0000256" key="1">
    <source>
        <dbReference type="SAM" id="MobiDB-lite"/>
    </source>
</evidence>
<organism evidence="3 4">
    <name type="scientific">Tessaracoccus defluvii</name>
    <dbReference type="NCBI Taxonomy" id="1285901"/>
    <lineage>
        <taxon>Bacteria</taxon>
        <taxon>Bacillati</taxon>
        <taxon>Actinomycetota</taxon>
        <taxon>Actinomycetes</taxon>
        <taxon>Propionibacteriales</taxon>
        <taxon>Propionibacteriaceae</taxon>
        <taxon>Tessaracoccus</taxon>
    </lineage>
</organism>
<dbReference type="InterPro" id="IPR013651">
    <property type="entry name" value="ATP-grasp_RimK-type"/>
</dbReference>
<dbReference type="EMBL" id="CP060789">
    <property type="protein sequence ID" value="QNP55586.1"/>
    <property type="molecule type" value="Genomic_DNA"/>
</dbReference>
<keyword evidence="4" id="KW-1185">Reference proteome</keyword>
<accession>A0A7H0H4X0</accession>
<dbReference type="KEGG" id="tdf:H9L22_15665"/>
<dbReference type="Pfam" id="PF08443">
    <property type="entry name" value="RimK"/>
    <property type="match status" value="1"/>
</dbReference>
<name>A0A7H0H4X0_9ACTN</name>
<dbReference type="Gene3D" id="3.30.470.20">
    <property type="entry name" value="ATP-grasp fold, B domain"/>
    <property type="match status" value="1"/>
</dbReference>
<gene>
    <name evidence="3" type="ORF">H9L22_15665</name>
</gene>
<dbReference type="Proteomes" id="UP000516117">
    <property type="component" value="Chromosome"/>
</dbReference>
<feature type="compositionally biased region" description="Basic residues" evidence="1">
    <location>
        <begin position="1"/>
        <end position="30"/>
    </location>
</feature>
<protein>
    <recommendedName>
        <fullName evidence="2">ATP-grasp fold RimK-type domain-containing protein</fullName>
    </recommendedName>
</protein>
<dbReference type="SUPFAM" id="SSF56059">
    <property type="entry name" value="Glutathione synthetase ATP-binding domain-like"/>
    <property type="match status" value="1"/>
</dbReference>
<dbReference type="AlphaFoldDB" id="A0A7H0H4X0"/>
<feature type="region of interest" description="Disordered" evidence="1">
    <location>
        <begin position="1"/>
        <end position="32"/>
    </location>
</feature>
<feature type="domain" description="ATP-grasp fold RimK-type" evidence="2">
    <location>
        <begin position="37"/>
        <end position="168"/>
    </location>
</feature>
<evidence type="ECO:0000259" key="2">
    <source>
        <dbReference type="Pfam" id="PF08443"/>
    </source>
</evidence>
<evidence type="ECO:0000313" key="3">
    <source>
        <dbReference type="EMBL" id="QNP55586.1"/>
    </source>
</evidence>
<dbReference type="RefSeq" id="WP_187720716.1">
    <property type="nucleotide sequence ID" value="NZ_BAABBL010000034.1"/>
</dbReference>
<reference evidence="3 4" key="1">
    <citation type="submission" date="2020-08" db="EMBL/GenBank/DDBJ databases">
        <title>Genome sequence of Tessaracoccus defluvii JCM 17540T.</title>
        <authorList>
            <person name="Hyun D.-W."/>
            <person name="Bae J.-W."/>
        </authorList>
    </citation>
    <scope>NUCLEOTIDE SEQUENCE [LARGE SCALE GENOMIC DNA]</scope>
    <source>
        <strain evidence="3 4">JCM 17540</strain>
    </source>
</reference>
<proteinExistence type="predicted"/>
<sequence length="184" mass="20596">MSRQDRHHPGARGGRRPGARDPHRPRRHQLRPLLADGPLIIKPYRGSQGAGIEIVHTADRLEGIDHGGDVIMAQRYHEPDGRDRKIHRIGEELFCVERIWPAVTLDDKLGRVELPPHVEQVVRACGDALGIDTYGVDIIEHRGEPWVVELSSLPGFKGVPEGGRRLAARALQWVQDDRLTLAGR</sequence>
<evidence type="ECO:0000313" key="4">
    <source>
        <dbReference type="Proteomes" id="UP000516117"/>
    </source>
</evidence>